<protein>
    <submittedName>
        <fullName evidence="1">Uncharacterized protein</fullName>
    </submittedName>
</protein>
<dbReference type="OrthoDB" id="10642770at2759"/>
<organism evidence="1 2">
    <name type="scientific">Diversispora epigaea</name>
    <dbReference type="NCBI Taxonomy" id="1348612"/>
    <lineage>
        <taxon>Eukaryota</taxon>
        <taxon>Fungi</taxon>
        <taxon>Fungi incertae sedis</taxon>
        <taxon>Mucoromycota</taxon>
        <taxon>Glomeromycotina</taxon>
        <taxon>Glomeromycetes</taxon>
        <taxon>Diversisporales</taxon>
        <taxon>Diversisporaceae</taxon>
        <taxon>Diversispora</taxon>
    </lineage>
</organism>
<accession>A0A397G0E6</accession>
<dbReference type="EMBL" id="PQFF01000657">
    <property type="protein sequence ID" value="RHZ43529.1"/>
    <property type="molecule type" value="Genomic_DNA"/>
</dbReference>
<sequence length="211" mass="23919">MSIRPKGSDDNSSNSSTSVPSIGLYNCFRGQMTASYMLNEVLTIEQTSTIYELGLNHFTQFESEQKIDNSTIICNLIDGTLEKCSTLNLRNAIQCLGDVEILFSMLMRFDDVSLQVPFGSLDNFFSSVGQFGPRHLSISAFQSIEANEDLTREIHHIFIHWYKQSEISEPHRHQSTGVTRPKPSQIKELRGILLTIIIISYFKDGIYKDQV</sequence>
<gene>
    <name evidence="1" type="ORF">Glove_1033g23</name>
</gene>
<comment type="caution">
    <text evidence="1">The sequence shown here is derived from an EMBL/GenBank/DDBJ whole genome shotgun (WGS) entry which is preliminary data.</text>
</comment>
<name>A0A397G0E6_9GLOM</name>
<evidence type="ECO:0000313" key="1">
    <source>
        <dbReference type="EMBL" id="RHZ43529.1"/>
    </source>
</evidence>
<dbReference type="STRING" id="1348612.A0A397G0E6"/>
<keyword evidence="2" id="KW-1185">Reference proteome</keyword>
<dbReference type="AlphaFoldDB" id="A0A397G0E6"/>
<evidence type="ECO:0000313" key="2">
    <source>
        <dbReference type="Proteomes" id="UP000266861"/>
    </source>
</evidence>
<reference evidence="1 2" key="1">
    <citation type="submission" date="2018-08" db="EMBL/GenBank/DDBJ databases">
        <title>Genome and evolution of the arbuscular mycorrhizal fungus Diversispora epigaea (formerly Glomus versiforme) and its bacterial endosymbionts.</title>
        <authorList>
            <person name="Sun X."/>
            <person name="Fei Z."/>
            <person name="Harrison M."/>
        </authorList>
    </citation>
    <scope>NUCLEOTIDE SEQUENCE [LARGE SCALE GENOMIC DNA]</scope>
    <source>
        <strain evidence="1 2">IT104</strain>
    </source>
</reference>
<dbReference type="Proteomes" id="UP000266861">
    <property type="component" value="Unassembled WGS sequence"/>
</dbReference>
<proteinExistence type="predicted"/>